<dbReference type="PANTHER" id="PTHR11502">
    <property type="entry name" value="40S RIBOSOMAL PROTEIN S6"/>
    <property type="match status" value="1"/>
</dbReference>
<accession>A0A8C9MZG1</accession>
<dbReference type="GO" id="GO:0006412">
    <property type="term" value="P:translation"/>
    <property type="evidence" value="ECO:0007669"/>
    <property type="project" value="InterPro"/>
</dbReference>
<dbReference type="GO" id="GO:1990904">
    <property type="term" value="C:ribonucleoprotein complex"/>
    <property type="evidence" value="ECO:0007669"/>
    <property type="project" value="UniProtKB-KW"/>
</dbReference>
<dbReference type="Pfam" id="PF01092">
    <property type="entry name" value="Ribosomal_S6e"/>
    <property type="match status" value="1"/>
</dbReference>
<evidence type="ECO:0000256" key="4">
    <source>
        <dbReference type="ARBA" id="ARBA00035278"/>
    </source>
</evidence>
<keyword evidence="7" id="KW-1185">Reference proteome</keyword>
<reference evidence="6" key="1">
    <citation type="submission" date="2025-08" db="UniProtKB">
        <authorList>
            <consortium name="Ensembl"/>
        </authorList>
    </citation>
    <scope>IDENTIFICATION</scope>
</reference>
<dbReference type="Ensembl" id="ENSSCAT00000012402.1">
    <property type="protein sequence ID" value="ENSSCAP00000010975.1"/>
    <property type="gene ID" value="ENSSCAG00000008270.1"/>
</dbReference>
<keyword evidence="3" id="KW-0687">Ribonucleoprotein</keyword>
<evidence type="ECO:0000256" key="3">
    <source>
        <dbReference type="ARBA" id="ARBA00023274"/>
    </source>
</evidence>
<evidence type="ECO:0000313" key="6">
    <source>
        <dbReference type="Ensembl" id="ENSSCAP00000010975.1"/>
    </source>
</evidence>
<name>A0A8C9MZG1_SERCA</name>
<comment type="similarity">
    <text evidence="1">Belongs to the eukaryotic ribosomal protein eS6 family.</text>
</comment>
<dbReference type="OMA" id="CPRRIGE"/>
<evidence type="ECO:0000256" key="2">
    <source>
        <dbReference type="ARBA" id="ARBA00022980"/>
    </source>
</evidence>
<evidence type="ECO:0000313" key="7">
    <source>
        <dbReference type="Proteomes" id="UP000694409"/>
    </source>
</evidence>
<sequence>MVRGDKEHSCYHHRGSGERKCKSIPDCSAGAKLSLLNSVIVKKSEKGILWLADTSMSKRTSRVPRLFSLRRMTFASML</sequence>
<dbReference type="GO" id="GO:0003735">
    <property type="term" value="F:structural constituent of ribosome"/>
    <property type="evidence" value="ECO:0007669"/>
    <property type="project" value="InterPro"/>
</dbReference>
<keyword evidence="2" id="KW-0689">Ribosomal protein</keyword>
<reference evidence="6" key="2">
    <citation type="submission" date="2025-09" db="UniProtKB">
        <authorList>
            <consortium name="Ensembl"/>
        </authorList>
    </citation>
    <scope>IDENTIFICATION</scope>
</reference>
<dbReference type="Proteomes" id="UP000694409">
    <property type="component" value="Unassembled WGS sequence"/>
</dbReference>
<evidence type="ECO:0000256" key="5">
    <source>
        <dbReference type="ARBA" id="ARBA00035403"/>
    </source>
</evidence>
<dbReference type="AlphaFoldDB" id="A0A8C9MZG1"/>
<protein>
    <recommendedName>
        <fullName evidence="4">Small ribosomal subunit protein eS6</fullName>
    </recommendedName>
    <alternativeName>
        <fullName evidence="5">40S ribosomal protein S6</fullName>
    </alternativeName>
</protein>
<evidence type="ECO:0000256" key="1">
    <source>
        <dbReference type="ARBA" id="ARBA00009312"/>
    </source>
</evidence>
<proteinExistence type="inferred from homology"/>
<dbReference type="InterPro" id="IPR001377">
    <property type="entry name" value="Ribosomal_eS6"/>
</dbReference>
<dbReference type="GO" id="GO:0005840">
    <property type="term" value="C:ribosome"/>
    <property type="evidence" value="ECO:0007669"/>
    <property type="project" value="UniProtKB-KW"/>
</dbReference>
<organism evidence="6 7">
    <name type="scientific">Serinus canaria</name>
    <name type="common">Island canary</name>
    <name type="synonym">Fringilla canaria</name>
    <dbReference type="NCBI Taxonomy" id="9135"/>
    <lineage>
        <taxon>Eukaryota</taxon>
        <taxon>Metazoa</taxon>
        <taxon>Chordata</taxon>
        <taxon>Craniata</taxon>
        <taxon>Vertebrata</taxon>
        <taxon>Euteleostomi</taxon>
        <taxon>Archelosauria</taxon>
        <taxon>Archosauria</taxon>
        <taxon>Dinosauria</taxon>
        <taxon>Saurischia</taxon>
        <taxon>Theropoda</taxon>
        <taxon>Coelurosauria</taxon>
        <taxon>Aves</taxon>
        <taxon>Neognathae</taxon>
        <taxon>Neoaves</taxon>
        <taxon>Telluraves</taxon>
        <taxon>Australaves</taxon>
        <taxon>Passeriformes</taxon>
        <taxon>Passeroidea</taxon>
        <taxon>Fringillidae</taxon>
        <taxon>Carduelinae</taxon>
        <taxon>Serinus</taxon>
    </lineage>
</organism>